<dbReference type="EMBL" id="JAFJYH010000571">
    <property type="protein sequence ID" value="KAG4410859.1"/>
    <property type="molecule type" value="Genomic_DNA"/>
</dbReference>
<dbReference type="Gene3D" id="3.40.50.720">
    <property type="entry name" value="NAD(P)-binding Rossmann-like Domain"/>
    <property type="match status" value="1"/>
</dbReference>
<organism evidence="1 2">
    <name type="scientific">Cadophora malorum</name>
    <dbReference type="NCBI Taxonomy" id="108018"/>
    <lineage>
        <taxon>Eukaryota</taxon>
        <taxon>Fungi</taxon>
        <taxon>Dikarya</taxon>
        <taxon>Ascomycota</taxon>
        <taxon>Pezizomycotina</taxon>
        <taxon>Leotiomycetes</taxon>
        <taxon>Helotiales</taxon>
        <taxon>Ploettnerulaceae</taxon>
        <taxon>Cadophora</taxon>
    </lineage>
</organism>
<gene>
    <name evidence="1" type="ORF">IFR04_016004</name>
</gene>
<evidence type="ECO:0000313" key="2">
    <source>
        <dbReference type="Proteomes" id="UP000664132"/>
    </source>
</evidence>
<sequence length="74" mass="8145">MSLATIRNLRNQWFPPKPQFTEEDVPSQIGKVFIVTGGNTGVGYALIKLLYGTGATIYMASRNKDKATKAIQDI</sequence>
<name>A0A8H7SZM9_9HELO</name>
<dbReference type="PANTHER" id="PTHR44656:SF7">
    <property type="entry name" value="DEHYDROGENASE_REDUCTASE SDR FAMILY MEMBER 12"/>
    <property type="match status" value="1"/>
</dbReference>
<dbReference type="PANTHER" id="PTHR44656">
    <property type="entry name" value="DEHYDROGENASE/REDUCTASE SDR FAMILY MEMBER 12"/>
    <property type="match status" value="1"/>
</dbReference>
<dbReference type="InterPro" id="IPR036291">
    <property type="entry name" value="NAD(P)-bd_dom_sf"/>
</dbReference>
<protein>
    <recommendedName>
        <fullName evidence="3">NAD(P)-binding protein</fullName>
    </recommendedName>
</protein>
<keyword evidence="2" id="KW-1185">Reference proteome</keyword>
<dbReference type="OrthoDB" id="191139at2759"/>
<dbReference type="InterPro" id="IPR052992">
    <property type="entry name" value="SDR_member_12"/>
</dbReference>
<proteinExistence type="predicted"/>
<dbReference type="AlphaFoldDB" id="A0A8H7SZM9"/>
<dbReference type="Proteomes" id="UP000664132">
    <property type="component" value="Unassembled WGS sequence"/>
</dbReference>
<comment type="caution">
    <text evidence="1">The sequence shown here is derived from an EMBL/GenBank/DDBJ whole genome shotgun (WGS) entry which is preliminary data.</text>
</comment>
<reference evidence="1" key="1">
    <citation type="submission" date="2021-02" db="EMBL/GenBank/DDBJ databases">
        <title>Genome sequence Cadophora malorum strain M34.</title>
        <authorList>
            <person name="Stefanovic E."/>
            <person name="Vu D."/>
            <person name="Scully C."/>
            <person name="Dijksterhuis J."/>
            <person name="Roader J."/>
            <person name="Houbraken J."/>
        </authorList>
    </citation>
    <scope>NUCLEOTIDE SEQUENCE</scope>
    <source>
        <strain evidence="1">M34</strain>
    </source>
</reference>
<evidence type="ECO:0000313" key="1">
    <source>
        <dbReference type="EMBL" id="KAG4410859.1"/>
    </source>
</evidence>
<accession>A0A8H7SZM9</accession>
<dbReference type="SUPFAM" id="SSF51735">
    <property type="entry name" value="NAD(P)-binding Rossmann-fold domains"/>
    <property type="match status" value="1"/>
</dbReference>
<evidence type="ECO:0008006" key="3">
    <source>
        <dbReference type="Google" id="ProtNLM"/>
    </source>
</evidence>